<dbReference type="AlphaFoldDB" id="A0A7W7YBT5"/>
<gene>
    <name evidence="1" type="ORF">HNQ65_002553</name>
</gene>
<keyword evidence="2" id="KW-1185">Reference proteome</keyword>
<reference evidence="1 2" key="1">
    <citation type="submission" date="2020-08" db="EMBL/GenBank/DDBJ databases">
        <title>Genomic Encyclopedia of Type Strains, Phase IV (KMG-IV): sequencing the most valuable type-strain genomes for metagenomic binning, comparative biology and taxonomic classification.</title>
        <authorList>
            <person name="Goeker M."/>
        </authorList>
    </citation>
    <scope>NUCLEOTIDE SEQUENCE [LARGE SCALE GENOMIC DNA]</scope>
    <source>
        <strain evidence="1 2">DSM 12252</strain>
    </source>
</reference>
<sequence length="85" mass="9938">MIEYRLLVAHEVIVFLDSLKAADRKRLIKRFLEITSYPANYADYSEHDAAGRRLDVHVHAGYAIAFWEDFADRHLKVLDVRLADH</sequence>
<accession>A0A7W7YBT5</accession>
<dbReference type="Proteomes" id="UP000590740">
    <property type="component" value="Unassembled WGS sequence"/>
</dbReference>
<name>A0A7W7YBT5_9BACT</name>
<protein>
    <submittedName>
        <fullName evidence="1">Uncharacterized protein</fullName>
    </submittedName>
</protein>
<evidence type="ECO:0000313" key="2">
    <source>
        <dbReference type="Proteomes" id="UP000590740"/>
    </source>
</evidence>
<dbReference type="EMBL" id="JACHIG010000005">
    <property type="protein sequence ID" value="MBB5032970.1"/>
    <property type="molecule type" value="Genomic_DNA"/>
</dbReference>
<dbReference type="RefSeq" id="WP_184339897.1">
    <property type="nucleotide sequence ID" value="NZ_JACHIG010000005.1"/>
</dbReference>
<evidence type="ECO:0000313" key="1">
    <source>
        <dbReference type="EMBL" id="MBB5032970.1"/>
    </source>
</evidence>
<organism evidence="1 2">
    <name type="scientific">Prosthecobacter vanneervenii</name>
    <dbReference type="NCBI Taxonomy" id="48466"/>
    <lineage>
        <taxon>Bacteria</taxon>
        <taxon>Pseudomonadati</taxon>
        <taxon>Verrucomicrobiota</taxon>
        <taxon>Verrucomicrobiia</taxon>
        <taxon>Verrucomicrobiales</taxon>
        <taxon>Verrucomicrobiaceae</taxon>
        <taxon>Prosthecobacter</taxon>
    </lineage>
</organism>
<comment type="caution">
    <text evidence="1">The sequence shown here is derived from an EMBL/GenBank/DDBJ whole genome shotgun (WGS) entry which is preliminary data.</text>
</comment>
<proteinExistence type="predicted"/>